<sequence length="67" mass="7773">MTHIMIEDNTPEGKWLLELIRGHKSVTVMDEKKKKGFREAVAECNGRPAAEFFDEMSRQAKEHFDHA</sequence>
<accession>A0A1Q6F2D7</accession>
<proteinExistence type="predicted"/>
<gene>
    <name evidence="1" type="ORF">BHV66_10460</name>
</gene>
<comment type="caution">
    <text evidence="1">The sequence shown here is derived from an EMBL/GenBank/DDBJ whole genome shotgun (WGS) entry which is preliminary data.</text>
</comment>
<organism evidence="1 2">
    <name type="scientific">Alistipes putredinis</name>
    <dbReference type="NCBI Taxonomy" id="28117"/>
    <lineage>
        <taxon>Bacteria</taxon>
        <taxon>Pseudomonadati</taxon>
        <taxon>Bacteroidota</taxon>
        <taxon>Bacteroidia</taxon>
        <taxon>Bacteroidales</taxon>
        <taxon>Rikenellaceae</taxon>
        <taxon>Alistipes</taxon>
    </lineage>
</organism>
<dbReference type="Proteomes" id="UP000187417">
    <property type="component" value="Unassembled WGS sequence"/>
</dbReference>
<dbReference type="EMBL" id="MNQH01000048">
    <property type="protein sequence ID" value="OKY93017.1"/>
    <property type="molecule type" value="Genomic_DNA"/>
</dbReference>
<reference evidence="1 2" key="1">
    <citation type="journal article" date="2016" name="Nat. Biotechnol.">
        <title>Measurement of bacterial replication rates in microbial communities.</title>
        <authorList>
            <person name="Brown C.T."/>
            <person name="Olm M.R."/>
            <person name="Thomas B.C."/>
            <person name="Banfield J.F."/>
        </authorList>
    </citation>
    <scope>NUCLEOTIDE SEQUENCE [LARGE SCALE GENOMIC DNA]</scope>
    <source>
        <strain evidence="1">CAG:67_53_122</strain>
    </source>
</reference>
<protein>
    <submittedName>
        <fullName evidence="1">Uncharacterized protein</fullName>
    </submittedName>
</protein>
<evidence type="ECO:0000313" key="1">
    <source>
        <dbReference type="EMBL" id="OKY93017.1"/>
    </source>
</evidence>
<dbReference type="AlphaFoldDB" id="A0A1Q6F2D7"/>
<dbReference type="GeneID" id="92756623"/>
<dbReference type="RefSeq" id="WP_004328568.1">
    <property type="nucleotide sequence ID" value="NZ_BAAFKT010000015.1"/>
</dbReference>
<name>A0A1Q6F2D7_9BACT</name>
<evidence type="ECO:0000313" key="2">
    <source>
        <dbReference type="Proteomes" id="UP000187417"/>
    </source>
</evidence>